<dbReference type="Proteomes" id="UP001259572">
    <property type="component" value="Unassembled WGS sequence"/>
</dbReference>
<evidence type="ECO:0000313" key="2">
    <source>
        <dbReference type="EMBL" id="MDT9598146.1"/>
    </source>
</evidence>
<feature type="transmembrane region" description="Helical" evidence="1">
    <location>
        <begin position="41"/>
        <end position="63"/>
    </location>
</feature>
<reference evidence="2 3" key="1">
    <citation type="submission" date="2023-05" db="EMBL/GenBank/DDBJ databases">
        <authorList>
            <person name="Guo Y."/>
        </authorList>
    </citation>
    <scope>NUCLEOTIDE SEQUENCE [LARGE SCALE GENOMIC DNA]</scope>
    <source>
        <strain evidence="2 3">GR2756</strain>
    </source>
</reference>
<keyword evidence="3" id="KW-1185">Reference proteome</keyword>
<comment type="caution">
    <text evidence="2">The sequence shown here is derived from an EMBL/GenBank/DDBJ whole genome shotgun (WGS) entry which is preliminary data.</text>
</comment>
<evidence type="ECO:0008006" key="4">
    <source>
        <dbReference type="Google" id="ProtNLM"/>
    </source>
</evidence>
<dbReference type="RefSeq" id="WP_315723939.1">
    <property type="nucleotide sequence ID" value="NZ_JAVUPU010000002.1"/>
</dbReference>
<gene>
    <name evidence="2" type="ORF">RQX22_04170</name>
</gene>
<dbReference type="EMBL" id="JAVUPU010000002">
    <property type="protein sequence ID" value="MDT9598146.1"/>
    <property type="molecule type" value="Genomic_DNA"/>
</dbReference>
<keyword evidence="1" id="KW-0472">Membrane</keyword>
<sequence length="72" mass="7912">MLEAQVGCVHNDSDISSSIAIANFTVGWLGRYYERMDAGSFWLLHSAIAAAGALAAILLRPIVYRLFERKIA</sequence>
<keyword evidence="1" id="KW-1133">Transmembrane helix</keyword>
<evidence type="ECO:0000256" key="1">
    <source>
        <dbReference type="SAM" id="Phobius"/>
    </source>
</evidence>
<proteinExistence type="predicted"/>
<organism evidence="2 3">
    <name type="scientific">Sphingosinicella rhizophila</name>
    <dbReference type="NCBI Taxonomy" id="3050082"/>
    <lineage>
        <taxon>Bacteria</taxon>
        <taxon>Pseudomonadati</taxon>
        <taxon>Pseudomonadota</taxon>
        <taxon>Alphaproteobacteria</taxon>
        <taxon>Sphingomonadales</taxon>
        <taxon>Sphingosinicellaceae</taxon>
        <taxon>Sphingosinicella</taxon>
    </lineage>
</organism>
<keyword evidence="1" id="KW-0812">Transmembrane</keyword>
<evidence type="ECO:0000313" key="3">
    <source>
        <dbReference type="Proteomes" id="UP001259572"/>
    </source>
</evidence>
<name>A0ABU3Q403_9SPHN</name>
<accession>A0ABU3Q403</accession>
<protein>
    <recommendedName>
        <fullName evidence="4">MFS transporter</fullName>
    </recommendedName>
</protein>